<keyword evidence="2" id="KW-0472">Membrane</keyword>
<evidence type="ECO:0008006" key="5">
    <source>
        <dbReference type="Google" id="ProtNLM"/>
    </source>
</evidence>
<dbReference type="PANTHER" id="PTHR35895:SF1">
    <property type="entry name" value="LIPID-BINDING SERUM GLYCOPROTEIN C-TERMINAL DOMAIN-CONTAINING PROTEIN"/>
    <property type="match status" value="1"/>
</dbReference>
<keyword evidence="2" id="KW-0812">Transmembrane</keyword>
<evidence type="ECO:0000256" key="1">
    <source>
        <dbReference type="SAM" id="MobiDB-lite"/>
    </source>
</evidence>
<dbReference type="GO" id="GO:0000329">
    <property type="term" value="C:fungal-type vacuole membrane"/>
    <property type="evidence" value="ECO:0007669"/>
    <property type="project" value="InterPro"/>
</dbReference>
<dbReference type="OMA" id="AYPKIAQ"/>
<evidence type="ECO:0000256" key="2">
    <source>
        <dbReference type="SAM" id="Phobius"/>
    </source>
</evidence>
<organism evidence="3 4">
    <name type="scientific">Colletotrichum gloeosporioides</name>
    <name type="common">Anthracnose fungus</name>
    <name type="synonym">Glomerella cingulata</name>
    <dbReference type="NCBI Taxonomy" id="474922"/>
    <lineage>
        <taxon>Eukaryota</taxon>
        <taxon>Fungi</taxon>
        <taxon>Dikarya</taxon>
        <taxon>Ascomycota</taxon>
        <taxon>Pezizomycotina</taxon>
        <taxon>Sordariomycetes</taxon>
        <taxon>Hypocreomycetidae</taxon>
        <taxon>Glomerellales</taxon>
        <taxon>Glomerellaceae</taxon>
        <taxon>Colletotrichum</taxon>
        <taxon>Colletotrichum gloeosporioides species complex</taxon>
    </lineage>
</organism>
<sequence>MRDKQDINHSENALNGVNSGGSGKNKSCMRHCKKLWWAYLLLLVVIIAIVVPVIILVAVPKIAQHKLDEAELVVDGITLSNTKSNSYTMAINSTLKSDGKVKATIEGFEGVMYLEDLEPHTPFVTINFPETKSVKEQTVNISQPIQIQNMAAFTTFNTWFQANESLRVTVYGETHVKVSGLPKRYPVTFKNTVTLQALNDFKGLNVTESEISLTPDANGDNFKGKVTIPNHSVITLEIGNASFRNLLNNNEIGTVYIDNLVLHPGDNNVNMRANISQAPVLTAIQAKPACENGVIPFGLNGKDVVNGGQRLSYFADALAAGTVLTDINVGAALKKIGLNLTCSS</sequence>
<dbReference type="AlphaFoldDB" id="A0A8H4CH06"/>
<dbReference type="RefSeq" id="XP_045262761.1">
    <property type="nucleotide sequence ID" value="XM_045404818.1"/>
</dbReference>
<proteinExistence type="predicted"/>
<dbReference type="InterPro" id="IPR046368">
    <property type="entry name" value="Tag1"/>
</dbReference>
<gene>
    <name evidence="3" type="ORF">GCG54_00004774</name>
</gene>
<evidence type="ECO:0000313" key="4">
    <source>
        <dbReference type="Proteomes" id="UP000613401"/>
    </source>
</evidence>
<dbReference type="EMBL" id="WVTB01000054">
    <property type="protein sequence ID" value="KAF3803602.1"/>
    <property type="molecule type" value="Genomic_DNA"/>
</dbReference>
<reference evidence="3" key="1">
    <citation type="journal article" date="2020" name="Phytopathology">
        <title>Genome sequence and comparative analysis of Colletotrichum gloeosporioides isolated from Liriodendron leaves.</title>
        <authorList>
            <person name="Fu F.F."/>
            <person name="Hao Z."/>
            <person name="Wang P."/>
            <person name="Lu Y."/>
            <person name="Xue L.J."/>
            <person name="Wei G."/>
            <person name="Tian Y."/>
            <person name="Baishi H."/>
            <person name="Xu H."/>
            <person name="Shi J."/>
            <person name="Cheng T."/>
            <person name="Wang G."/>
            <person name="Yi Y."/>
            <person name="Chen J."/>
        </authorList>
    </citation>
    <scope>NUCLEOTIDE SEQUENCE</scope>
    <source>
        <strain evidence="3">Lc1</strain>
    </source>
</reference>
<feature type="region of interest" description="Disordered" evidence="1">
    <location>
        <begin position="1"/>
        <end position="23"/>
    </location>
</feature>
<comment type="caution">
    <text evidence="3">The sequence shown here is derived from an EMBL/GenBank/DDBJ whole genome shotgun (WGS) entry which is preliminary data.</text>
</comment>
<protein>
    <recommendedName>
        <fullName evidence="5">Pre-rRNA processing protein</fullName>
    </recommendedName>
</protein>
<dbReference type="PANTHER" id="PTHR35895">
    <property type="entry name" value="CHROMOSOME 16, WHOLE GENOME SHOTGUN SEQUENCE"/>
    <property type="match status" value="1"/>
</dbReference>
<feature type="transmembrane region" description="Helical" evidence="2">
    <location>
        <begin position="36"/>
        <end position="59"/>
    </location>
</feature>
<dbReference type="Pfam" id="PF12505">
    <property type="entry name" value="DUF3712"/>
    <property type="match status" value="1"/>
</dbReference>
<reference evidence="3" key="2">
    <citation type="submission" date="2020-03" db="EMBL/GenBank/DDBJ databases">
        <authorList>
            <person name="Fu F.-F."/>
            <person name="Chen J."/>
        </authorList>
    </citation>
    <scope>NUCLEOTIDE SEQUENCE</scope>
    <source>
        <strain evidence="3">Lc1</strain>
    </source>
</reference>
<keyword evidence="2" id="KW-1133">Transmembrane helix</keyword>
<name>A0A8H4CH06_COLGL</name>
<dbReference type="Proteomes" id="UP000613401">
    <property type="component" value="Unassembled WGS sequence"/>
</dbReference>
<accession>A0A8H4CH06</accession>
<dbReference type="InterPro" id="IPR022185">
    <property type="entry name" value="DUF3712"/>
</dbReference>
<dbReference type="GeneID" id="69011927"/>
<evidence type="ECO:0000313" key="3">
    <source>
        <dbReference type="EMBL" id="KAF3803602.1"/>
    </source>
</evidence>
<keyword evidence="4" id="KW-1185">Reference proteome</keyword>